<dbReference type="EMBL" id="CP011097">
    <property type="protein sequence ID" value="AJZ75978.1"/>
    <property type="molecule type" value="Genomic_DNA"/>
</dbReference>
<evidence type="ECO:0000313" key="1">
    <source>
        <dbReference type="EMBL" id="AJZ75978.1"/>
    </source>
</evidence>
<dbReference type="GO" id="GO:0004061">
    <property type="term" value="F:arylformamidase activity"/>
    <property type="evidence" value="ECO:0007669"/>
    <property type="project" value="InterPro"/>
</dbReference>
<dbReference type="InterPro" id="IPR037175">
    <property type="entry name" value="KFase_sf"/>
</dbReference>
<dbReference type="KEGG" id="tah:SU86_005930"/>
<dbReference type="OrthoDB" id="9014at2157"/>
<keyword evidence="2" id="KW-1185">Reference proteome</keyword>
<evidence type="ECO:0000313" key="2">
    <source>
        <dbReference type="Proteomes" id="UP000266745"/>
    </source>
</evidence>
<dbReference type="AlphaFoldDB" id="A0A3G1B1G5"/>
<accession>A0A3G1B1G5</accession>
<reference evidence="1 2" key="1">
    <citation type="journal article" date="2016" name="Sci. Rep.">
        <title>A novel ammonia-oxidizing archaeon from wastewater treatment plant: Its enrichment, physiological and genomic characteristics.</title>
        <authorList>
            <person name="Li Y."/>
            <person name="Ding K."/>
            <person name="Wen X."/>
            <person name="Zhang B."/>
            <person name="Shen B."/>
            <person name="Yang Y."/>
        </authorList>
    </citation>
    <scope>NUCLEOTIDE SEQUENCE [LARGE SCALE GENOMIC DNA]</scope>
    <source>
        <strain evidence="1 2">SAT1</strain>
    </source>
</reference>
<dbReference type="SUPFAM" id="SSF102198">
    <property type="entry name" value="Putative cyclase"/>
    <property type="match status" value="1"/>
</dbReference>
<dbReference type="GeneID" id="24875938"/>
<dbReference type="Pfam" id="PF04199">
    <property type="entry name" value="Cyclase"/>
    <property type="match status" value="1"/>
</dbReference>
<dbReference type="Gene3D" id="3.50.30.50">
    <property type="entry name" value="Putative cyclase"/>
    <property type="match status" value="1"/>
</dbReference>
<organism evidence="1 2">
    <name type="scientific">Candidatus Nitrosotenuis cloacae</name>
    <dbReference type="NCBI Taxonomy" id="1603555"/>
    <lineage>
        <taxon>Archaea</taxon>
        <taxon>Nitrososphaerota</taxon>
        <taxon>Candidatus Nitrosotenuis</taxon>
    </lineage>
</organism>
<dbReference type="PANTHER" id="PTHR31118:SF12">
    <property type="entry name" value="CYCLASE-LIKE PROTEIN 2"/>
    <property type="match status" value="1"/>
</dbReference>
<dbReference type="STRING" id="1603555.SU86_005930"/>
<dbReference type="GO" id="GO:0019441">
    <property type="term" value="P:L-tryptophan catabolic process to kynurenine"/>
    <property type="evidence" value="ECO:0007669"/>
    <property type="project" value="InterPro"/>
</dbReference>
<sequence>MKVYDLTMMVSEKTPTFPGSPVPHFIEWDSLDRNDYNMEMIFLSSHTGTHIDAPYHFVKKGKKIHELDPSRFLQNAILIKIRAKPNQSITRSDIISFEKKHGRIPQGASIVFATGWNDHTTRSDFFEKSPGISESAAKYLVSKRLNLVGIDSPSIDAGNNKKFAAHHVLLSGNVIVLENLCNLSKIKNTHFNLVAIPLKLYNATGSPVRAIAF</sequence>
<dbReference type="InterPro" id="IPR007325">
    <property type="entry name" value="KFase/CYL"/>
</dbReference>
<protein>
    <submittedName>
        <fullName evidence="1">Cyclase</fullName>
    </submittedName>
</protein>
<dbReference type="Proteomes" id="UP000266745">
    <property type="component" value="Chromosome"/>
</dbReference>
<name>A0A3G1B1G5_9ARCH</name>
<proteinExistence type="predicted"/>
<gene>
    <name evidence="1" type="ORF">SU86_005930</name>
</gene>
<dbReference type="RefSeq" id="WP_048188859.1">
    <property type="nucleotide sequence ID" value="NZ_CP011097.1"/>
</dbReference>
<dbReference type="PANTHER" id="PTHR31118">
    <property type="entry name" value="CYCLASE-LIKE PROTEIN 2"/>
    <property type="match status" value="1"/>
</dbReference>